<dbReference type="RefSeq" id="WP_226591337.1">
    <property type="nucleotide sequence ID" value="NZ_BLAY01000193.1"/>
</dbReference>
<organism evidence="1 2">
    <name type="scientific">Microseira wollei NIES-4236</name>
    <dbReference type="NCBI Taxonomy" id="2530354"/>
    <lineage>
        <taxon>Bacteria</taxon>
        <taxon>Bacillati</taxon>
        <taxon>Cyanobacteriota</taxon>
        <taxon>Cyanophyceae</taxon>
        <taxon>Oscillatoriophycideae</taxon>
        <taxon>Aerosakkonematales</taxon>
        <taxon>Aerosakkonemataceae</taxon>
        <taxon>Microseira</taxon>
    </lineage>
</organism>
<accession>A0AAV3XKJ0</accession>
<dbReference type="AlphaFoldDB" id="A0AAV3XKJ0"/>
<dbReference type="Proteomes" id="UP001050975">
    <property type="component" value="Unassembled WGS sequence"/>
</dbReference>
<dbReference type="EMBL" id="BLAY01000193">
    <property type="protein sequence ID" value="GET42994.1"/>
    <property type="molecule type" value="Genomic_DNA"/>
</dbReference>
<comment type="caution">
    <text evidence="1">The sequence shown here is derived from an EMBL/GenBank/DDBJ whole genome shotgun (WGS) entry which is preliminary data.</text>
</comment>
<evidence type="ECO:0000313" key="2">
    <source>
        <dbReference type="Proteomes" id="UP001050975"/>
    </source>
</evidence>
<evidence type="ECO:0000313" key="1">
    <source>
        <dbReference type="EMBL" id="GET42994.1"/>
    </source>
</evidence>
<keyword evidence="2" id="KW-1185">Reference proteome</keyword>
<proteinExistence type="predicted"/>
<sequence>MLYNVPPANEIQDLPEPEIQFNLRNLIYTWNAEAGYNYKLDTITLPMLTILTKIASNLPVRVRLYQSKQQRQQDLYRPPYINPESLMQRGIFLDAILSGNGEELELQLSPVPVRADSQQCPMVIEKMFPHAATINLRFDFIG</sequence>
<reference evidence="1" key="1">
    <citation type="submission" date="2019-10" db="EMBL/GenBank/DDBJ databases">
        <title>Draft genome sequece of Microseira wollei NIES-4236.</title>
        <authorList>
            <person name="Yamaguchi H."/>
            <person name="Suzuki S."/>
            <person name="Kawachi M."/>
        </authorList>
    </citation>
    <scope>NUCLEOTIDE SEQUENCE</scope>
    <source>
        <strain evidence="1">NIES-4236</strain>
    </source>
</reference>
<gene>
    <name evidence="1" type="ORF">MiSe_78140</name>
</gene>
<protein>
    <submittedName>
        <fullName evidence="1">Uncharacterized protein</fullName>
    </submittedName>
</protein>
<name>A0AAV3XKJ0_9CYAN</name>